<organism evidence="3 4">
    <name type="scientific">Glossina palpalis gambiensis</name>
    <dbReference type="NCBI Taxonomy" id="67801"/>
    <lineage>
        <taxon>Eukaryota</taxon>
        <taxon>Metazoa</taxon>
        <taxon>Ecdysozoa</taxon>
        <taxon>Arthropoda</taxon>
        <taxon>Hexapoda</taxon>
        <taxon>Insecta</taxon>
        <taxon>Pterygota</taxon>
        <taxon>Neoptera</taxon>
        <taxon>Endopterygota</taxon>
        <taxon>Diptera</taxon>
        <taxon>Brachycera</taxon>
        <taxon>Muscomorpha</taxon>
        <taxon>Hippoboscoidea</taxon>
        <taxon>Glossinidae</taxon>
        <taxon>Glossina</taxon>
    </lineage>
</organism>
<feature type="region of interest" description="Disordered" evidence="1">
    <location>
        <begin position="589"/>
        <end position="718"/>
    </location>
</feature>
<feature type="region of interest" description="Disordered" evidence="1">
    <location>
        <begin position="508"/>
        <end position="530"/>
    </location>
</feature>
<dbReference type="EnsemblMetazoa" id="GPPI047549-RA">
    <property type="protein sequence ID" value="GPPI047549-PA"/>
    <property type="gene ID" value="GPPI047549"/>
</dbReference>
<feature type="signal peptide" evidence="2">
    <location>
        <begin position="1"/>
        <end position="21"/>
    </location>
</feature>
<proteinExistence type="predicted"/>
<feature type="chain" id="PRO_5008405404" evidence="2">
    <location>
        <begin position="22"/>
        <end position="815"/>
    </location>
</feature>
<dbReference type="EMBL" id="JXJN01024627">
    <property type="status" value="NOT_ANNOTATED_CDS"/>
    <property type="molecule type" value="Genomic_DNA"/>
</dbReference>
<feature type="compositionally biased region" description="Polar residues" evidence="1">
    <location>
        <begin position="695"/>
        <end position="716"/>
    </location>
</feature>
<accession>A0A1B0C2R0</accession>
<evidence type="ECO:0000313" key="3">
    <source>
        <dbReference type="EnsemblMetazoa" id="GPPI047549-PA"/>
    </source>
</evidence>
<feature type="region of interest" description="Disordered" evidence="1">
    <location>
        <begin position="386"/>
        <end position="416"/>
    </location>
</feature>
<feature type="region of interest" description="Disordered" evidence="1">
    <location>
        <begin position="430"/>
        <end position="461"/>
    </location>
</feature>
<evidence type="ECO:0000313" key="4">
    <source>
        <dbReference type="Proteomes" id="UP000092460"/>
    </source>
</evidence>
<keyword evidence="2" id="KW-0732">Signal</keyword>
<protein>
    <submittedName>
        <fullName evidence="3">Uncharacterized protein</fullName>
    </submittedName>
</protein>
<reference evidence="3" key="2">
    <citation type="submission" date="2020-05" db="UniProtKB">
        <authorList>
            <consortium name="EnsemblMetazoa"/>
        </authorList>
    </citation>
    <scope>IDENTIFICATION</scope>
    <source>
        <strain evidence="3">IAEA</strain>
    </source>
</reference>
<sequence length="815" mass="93840">MSLKLLYLFCAEVILFVCVSAITDKHPDGVETDLAPTKQPKELIVEYSWVRGFPLDEDTSKIRQSFLYWMQQANTVFNWLRKLDNEEPDEQPPSIFVQGRNLGHFCSKDGQKAESLEQARAASKPRQIVCWLKDFLDKNYHNNNQIPDHPLDYKIDANTVGDPKAEIKHDTTRPLTIGKAKKILKYLKEFLKGNEKSKNINPNVDVNHQNQDISRGLGQSGVSGTRQPEHSHNDVPQIVNKRIPVTYDMTRQHANSDDHFVPKYIEPANKLLYWLEGLVNEKKKPDPLIPRAYKHAPEGMKADSLYRNDHRTDHYNDEEDKARHVIDQLNNFSRQDRTPPVVDDLNNLSKKERVLSRVGTLSSLFRQDKTPHVMDESNIFSRQDRTPHVIDGSSSLPIHDRTPHVTDPSHSFSRQDRTPHLIEDSNSFLRQDRTPHVIDESNSSSRQERTFPTVDKSNSVSRHDTAPLVINESNSLPRPNRTPLLIEDSNSFLRHDRTPHLIDESNSLSKQERTFPTVDKSNSLSRHDRTPHLIEDSNSLLRHDRTPHVIDEPNSLLRPDRTPHLIDDSSSFLREDRTPHIIDESNSLSRQERTFPTVDKSNSLSRHDRTPHVIDESNSFSTPDGTSHIIDESNSFLRKKKTSRIIDESNGSSRQERTAIVDKTNSHTRHHSPPHVIDEPNNLLRQDATPHLIDKSNSFSQNSYEQSPMDSQSDYVSSDPYEEEMPIQDNMLANNLAELNKQRTYNEFVDDRFFAHLDHANKILFWLKKLIAQSKKMETIDKVGGSTYPSAILDRIKKAIRELETLKKHLLSSYN</sequence>
<dbReference type="AlphaFoldDB" id="A0A1B0C2R0"/>
<reference evidence="4" key="1">
    <citation type="submission" date="2015-01" db="EMBL/GenBank/DDBJ databases">
        <authorList>
            <person name="Aksoy S."/>
            <person name="Warren W."/>
            <person name="Wilson R.K."/>
        </authorList>
    </citation>
    <scope>NUCLEOTIDE SEQUENCE [LARGE SCALE GENOMIC DNA]</scope>
    <source>
        <strain evidence="4">IAEA</strain>
    </source>
</reference>
<evidence type="ECO:0000256" key="2">
    <source>
        <dbReference type="SAM" id="SignalP"/>
    </source>
</evidence>
<feature type="compositionally biased region" description="Polar residues" evidence="1">
    <location>
        <begin position="616"/>
        <end position="625"/>
    </location>
</feature>
<dbReference type="VEuPathDB" id="VectorBase:GPPI047549"/>
<keyword evidence="4" id="KW-1185">Reference proteome</keyword>
<name>A0A1B0C2R0_9MUSC</name>
<evidence type="ECO:0000256" key="1">
    <source>
        <dbReference type="SAM" id="MobiDB-lite"/>
    </source>
</evidence>
<dbReference type="STRING" id="67801.A0A1B0C2R0"/>
<feature type="region of interest" description="Disordered" evidence="1">
    <location>
        <begin position="211"/>
        <end position="233"/>
    </location>
</feature>
<dbReference type="Proteomes" id="UP000092460">
    <property type="component" value="Unassembled WGS sequence"/>
</dbReference>
<feature type="compositionally biased region" description="Basic and acidic residues" evidence="1">
    <location>
        <begin position="430"/>
        <end position="439"/>
    </location>
</feature>
<feature type="compositionally biased region" description="Basic and acidic residues" evidence="1">
    <location>
        <begin position="605"/>
        <end position="615"/>
    </location>
</feature>